<dbReference type="Proteomes" id="UP001341840">
    <property type="component" value="Unassembled WGS sequence"/>
</dbReference>
<evidence type="ECO:0000313" key="3">
    <source>
        <dbReference type="Proteomes" id="UP001341840"/>
    </source>
</evidence>
<reference evidence="2 3" key="1">
    <citation type="journal article" date="2023" name="Plants (Basel)">
        <title>Bridging the Gap: Combining Genomics and Transcriptomics Approaches to Understand Stylosanthes scabra, an Orphan Legume from the Brazilian Caatinga.</title>
        <authorList>
            <person name="Ferreira-Neto J.R.C."/>
            <person name="da Silva M.D."/>
            <person name="Binneck E."/>
            <person name="de Melo N.F."/>
            <person name="da Silva R.H."/>
            <person name="de Melo A.L.T.M."/>
            <person name="Pandolfi V."/>
            <person name="Bustamante F.O."/>
            <person name="Brasileiro-Vidal A.C."/>
            <person name="Benko-Iseppon A.M."/>
        </authorList>
    </citation>
    <scope>NUCLEOTIDE SEQUENCE [LARGE SCALE GENOMIC DNA]</scope>
    <source>
        <tissue evidence="2">Leaves</tissue>
    </source>
</reference>
<organism evidence="2 3">
    <name type="scientific">Stylosanthes scabra</name>
    <dbReference type="NCBI Taxonomy" id="79078"/>
    <lineage>
        <taxon>Eukaryota</taxon>
        <taxon>Viridiplantae</taxon>
        <taxon>Streptophyta</taxon>
        <taxon>Embryophyta</taxon>
        <taxon>Tracheophyta</taxon>
        <taxon>Spermatophyta</taxon>
        <taxon>Magnoliopsida</taxon>
        <taxon>eudicotyledons</taxon>
        <taxon>Gunneridae</taxon>
        <taxon>Pentapetalae</taxon>
        <taxon>rosids</taxon>
        <taxon>fabids</taxon>
        <taxon>Fabales</taxon>
        <taxon>Fabaceae</taxon>
        <taxon>Papilionoideae</taxon>
        <taxon>50 kb inversion clade</taxon>
        <taxon>dalbergioids sensu lato</taxon>
        <taxon>Dalbergieae</taxon>
        <taxon>Pterocarpus clade</taxon>
        <taxon>Stylosanthes</taxon>
    </lineage>
</organism>
<evidence type="ECO:0000313" key="2">
    <source>
        <dbReference type="EMBL" id="MED6132574.1"/>
    </source>
</evidence>
<feature type="compositionally biased region" description="Low complexity" evidence="1">
    <location>
        <begin position="166"/>
        <end position="177"/>
    </location>
</feature>
<name>A0ABU6S901_9FABA</name>
<evidence type="ECO:0000256" key="1">
    <source>
        <dbReference type="SAM" id="MobiDB-lite"/>
    </source>
</evidence>
<protein>
    <submittedName>
        <fullName evidence="2">Uncharacterized protein</fullName>
    </submittedName>
</protein>
<feature type="compositionally biased region" description="Polar residues" evidence="1">
    <location>
        <begin position="51"/>
        <end position="63"/>
    </location>
</feature>
<keyword evidence="3" id="KW-1185">Reference proteome</keyword>
<accession>A0ABU6S901</accession>
<comment type="caution">
    <text evidence="2">The sequence shown here is derived from an EMBL/GenBank/DDBJ whole genome shotgun (WGS) entry which is preliminary data.</text>
</comment>
<feature type="compositionally biased region" description="Basic and acidic residues" evidence="1">
    <location>
        <begin position="1"/>
        <end position="13"/>
    </location>
</feature>
<gene>
    <name evidence="2" type="ORF">PIB30_020220</name>
</gene>
<feature type="region of interest" description="Disordered" evidence="1">
    <location>
        <begin position="157"/>
        <end position="195"/>
    </location>
</feature>
<feature type="region of interest" description="Disordered" evidence="1">
    <location>
        <begin position="1"/>
        <end position="63"/>
    </location>
</feature>
<feature type="compositionally biased region" description="Polar residues" evidence="1">
    <location>
        <begin position="32"/>
        <end position="44"/>
    </location>
</feature>
<proteinExistence type="predicted"/>
<dbReference type="EMBL" id="JASCZI010060479">
    <property type="protein sequence ID" value="MED6132574.1"/>
    <property type="molecule type" value="Genomic_DNA"/>
</dbReference>
<feature type="compositionally biased region" description="Basic residues" evidence="1">
    <location>
        <begin position="178"/>
        <end position="195"/>
    </location>
</feature>
<sequence length="195" mass="20759">MPESYARRREVGKTVRGRKAGRGRGEGGDTAPTQQTQGGASTSRAIEDARTSSQAYLPCTPQTQGTAIPLSMSSPSQQAFLDGLSSPGFEQLINDITLEQGGGYRPDTQFDGSQVHMDLNEPVSGLSHVFMALGGTPPSTTHVSSGSWEVPFMEPARLPTPPASPAPAEQPYEPAARVRARRAPRRRGCGTRGHM</sequence>